<feature type="transmembrane region" description="Helical" evidence="2">
    <location>
        <begin position="121"/>
        <end position="140"/>
    </location>
</feature>
<dbReference type="EMBL" id="CM017325">
    <property type="protein sequence ID" value="KAE8055719.1"/>
    <property type="molecule type" value="Genomic_DNA"/>
</dbReference>
<dbReference type="GO" id="GO:0016174">
    <property type="term" value="F:NAD(P)H oxidase H2O2-forming activity"/>
    <property type="evidence" value="ECO:0007669"/>
    <property type="project" value="TreeGrafter"/>
</dbReference>
<evidence type="ECO:0000313" key="4">
    <source>
        <dbReference type="Proteomes" id="UP000327013"/>
    </source>
</evidence>
<dbReference type="PANTHER" id="PTHR11972">
    <property type="entry name" value="NADPH OXIDASE"/>
    <property type="match status" value="1"/>
</dbReference>
<keyword evidence="2" id="KW-0472">Membrane</keyword>
<evidence type="ECO:0000313" key="3">
    <source>
        <dbReference type="EMBL" id="KAE8055719.1"/>
    </source>
</evidence>
<dbReference type="Proteomes" id="UP000327013">
    <property type="component" value="Chromosome 5"/>
</dbReference>
<evidence type="ECO:0000256" key="2">
    <source>
        <dbReference type="SAM" id="Phobius"/>
    </source>
</evidence>
<gene>
    <name evidence="3" type="ORF">FH972_012541</name>
</gene>
<name>A0A5N6R427_9ROSI</name>
<accession>A0A5N6R427</accession>
<dbReference type="PANTHER" id="PTHR11972:SF153">
    <property type="entry name" value="SUPEROXIDE-GENERATING NADPH OXIDASE HEAVY CHAIN SUBUNIT A"/>
    <property type="match status" value="1"/>
</dbReference>
<keyword evidence="1" id="KW-0560">Oxidoreductase</keyword>
<reference evidence="3 4" key="1">
    <citation type="submission" date="2019-06" db="EMBL/GenBank/DDBJ databases">
        <title>A chromosomal-level reference genome of Carpinus fangiana (Coryloideae, Betulaceae).</title>
        <authorList>
            <person name="Yang X."/>
            <person name="Wang Z."/>
            <person name="Zhang L."/>
            <person name="Hao G."/>
            <person name="Liu J."/>
            <person name="Yang Y."/>
        </authorList>
    </citation>
    <scope>NUCLEOTIDE SEQUENCE [LARGE SCALE GENOMIC DNA]</scope>
    <source>
        <strain evidence="3">Cfa_2016G</strain>
        <tissue evidence="3">Leaf</tissue>
    </source>
</reference>
<protein>
    <submittedName>
        <fullName evidence="3">Uncharacterized protein</fullName>
    </submittedName>
</protein>
<proteinExistence type="predicted"/>
<keyword evidence="2" id="KW-1133">Transmembrane helix</keyword>
<dbReference type="AlphaFoldDB" id="A0A5N6R427"/>
<keyword evidence="2" id="KW-0812">Transmembrane</keyword>
<sequence>MTGLFTWKFYQRKSKDAFKVMGYCGLTAKGAAALKFNMALIMLPVCRRTITRHRSTILAYVIPFDDNINFHKIHAGSHLTCGFPRLANLSEKEYRTIFSKHDFGKDKPSCMRLIKGIEAETGIAMVVLMAVAFTLATRWFRRSLIKRPKPFDGFTGFNAFCICWRKGLEVLSVCVPHCLSSKGENNFY</sequence>
<keyword evidence="4" id="KW-1185">Reference proteome</keyword>
<evidence type="ECO:0000256" key="1">
    <source>
        <dbReference type="ARBA" id="ARBA00023002"/>
    </source>
</evidence>
<dbReference type="InterPro" id="IPR050369">
    <property type="entry name" value="RBOH/FRE"/>
</dbReference>
<dbReference type="GO" id="GO:0005886">
    <property type="term" value="C:plasma membrane"/>
    <property type="evidence" value="ECO:0007669"/>
    <property type="project" value="TreeGrafter"/>
</dbReference>
<dbReference type="OrthoDB" id="1743172at2759"/>
<organism evidence="3 4">
    <name type="scientific">Carpinus fangiana</name>
    <dbReference type="NCBI Taxonomy" id="176857"/>
    <lineage>
        <taxon>Eukaryota</taxon>
        <taxon>Viridiplantae</taxon>
        <taxon>Streptophyta</taxon>
        <taxon>Embryophyta</taxon>
        <taxon>Tracheophyta</taxon>
        <taxon>Spermatophyta</taxon>
        <taxon>Magnoliopsida</taxon>
        <taxon>eudicotyledons</taxon>
        <taxon>Gunneridae</taxon>
        <taxon>Pentapetalae</taxon>
        <taxon>rosids</taxon>
        <taxon>fabids</taxon>
        <taxon>Fagales</taxon>
        <taxon>Betulaceae</taxon>
        <taxon>Carpinus</taxon>
    </lineage>
</organism>